<sequence>MNRAAVDIILCAKCVSRSEGCFISCYNDGGLGPMQAATSDDLKLISRQSVERLPVIQVTPSNQRPTPETEWYHDEQFPGSKGAQRKTVGTCNVDMVVLRILRCEYRLPVFQDPKSNFNKYNDIRTWPDCCVALEKEIVRFRGRRRSGTALKVRKAYAYDCLLFLLSELASTTVAVIRQDLMYNLTDHVVGKGDREICGRSGISLRQPLYLSRDEDEDICFRHGVRMREGEEGMIVKIKSMNRAVGDKMACTKRELEGKVYVTVIRDNSSKRATRALVLQYCSITSLCTNEFDDDLEHGSVC</sequence>
<proteinExistence type="predicted"/>
<dbReference type="InParanoid" id="A0A0H2SFB9"/>
<protein>
    <submittedName>
        <fullName evidence="1">Uncharacterized protein</fullName>
    </submittedName>
</protein>
<evidence type="ECO:0000313" key="2">
    <source>
        <dbReference type="Proteomes" id="UP000053477"/>
    </source>
</evidence>
<gene>
    <name evidence="1" type="ORF">SCHPADRAFT_884522</name>
</gene>
<accession>A0A0H2SFB9</accession>
<dbReference type="AlphaFoldDB" id="A0A0H2SFB9"/>
<reference evidence="1 2" key="1">
    <citation type="submission" date="2015-04" db="EMBL/GenBank/DDBJ databases">
        <title>Complete genome sequence of Schizopora paradoxa KUC8140, a cosmopolitan wood degrader in East Asia.</title>
        <authorList>
            <consortium name="DOE Joint Genome Institute"/>
            <person name="Min B."/>
            <person name="Park H."/>
            <person name="Jang Y."/>
            <person name="Kim J.-J."/>
            <person name="Kim K.H."/>
            <person name="Pangilinan J."/>
            <person name="Lipzen A."/>
            <person name="Riley R."/>
            <person name="Grigoriev I.V."/>
            <person name="Spatafora J.W."/>
            <person name="Choi I.-G."/>
        </authorList>
    </citation>
    <scope>NUCLEOTIDE SEQUENCE [LARGE SCALE GENOMIC DNA]</scope>
    <source>
        <strain evidence="1 2">KUC8140</strain>
    </source>
</reference>
<organism evidence="1 2">
    <name type="scientific">Schizopora paradoxa</name>
    <dbReference type="NCBI Taxonomy" id="27342"/>
    <lineage>
        <taxon>Eukaryota</taxon>
        <taxon>Fungi</taxon>
        <taxon>Dikarya</taxon>
        <taxon>Basidiomycota</taxon>
        <taxon>Agaricomycotina</taxon>
        <taxon>Agaricomycetes</taxon>
        <taxon>Hymenochaetales</taxon>
        <taxon>Schizoporaceae</taxon>
        <taxon>Schizopora</taxon>
    </lineage>
</organism>
<evidence type="ECO:0000313" key="1">
    <source>
        <dbReference type="EMBL" id="KLO20468.1"/>
    </source>
</evidence>
<dbReference type="Proteomes" id="UP000053477">
    <property type="component" value="Unassembled WGS sequence"/>
</dbReference>
<dbReference type="EMBL" id="KQ085882">
    <property type="protein sequence ID" value="KLO20468.1"/>
    <property type="molecule type" value="Genomic_DNA"/>
</dbReference>
<name>A0A0H2SFB9_9AGAM</name>
<keyword evidence="2" id="KW-1185">Reference proteome</keyword>